<proteinExistence type="predicted"/>
<gene>
    <name evidence="1" type="ORF">B0H50_11052</name>
</gene>
<dbReference type="RefSeq" id="WP_109587455.1">
    <property type="nucleotide sequence ID" value="NZ_JAXEIU010000060.1"/>
</dbReference>
<evidence type="ECO:0000313" key="1">
    <source>
        <dbReference type="EMBL" id="PWL01886.1"/>
    </source>
</evidence>
<accession>A0ABX5LM79</accession>
<name>A0ABX5LM79_9BACT</name>
<reference evidence="1 2" key="1">
    <citation type="submission" date="2018-05" db="EMBL/GenBank/DDBJ databases">
        <title>Animal gut microbial communities from fecal samples from Wisconsin, USA.</title>
        <authorList>
            <person name="Neumann A."/>
        </authorList>
    </citation>
    <scope>NUCLEOTIDE SEQUENCE [LARGE SCALE GENOMIC DNA]</scope>
    <source>
        <strain evidence="1 2">UWS4</strain>
    </source>
</reference>
<comment type="caution">
    <text evidence="1">The sequence shown here is derived from an EMBL/GenBank/DDBJ whole genome shotgun (WGS) entry which is preliminary data.</text>
</comment>
<dbReference type="EMBL" id="QGHD01000010">
    <property type="protein sequence ID" value="PWL01886.1"/>
    <property type="molecule type" value="Genomic_DNA"/>
</dbReference>
<sequence>MKAFICLLLGIFVGAIFADPICGRAQILENRYVKNAASARVAYQSTTSCDAEFYYDSSAVKTRDTEHFRIFYVLEGIHATTEIFVDSLANSLEKAWTYYIQKIGYRAPQGKKKTYHFQKENNSLLYPVEVVDITSMRSNQFLFGGFIECYALTYSFEENLDETEIVFENDFIFASAQSPHLMDTDSHCTFYLANQPMINSVTQKNYAEEFGPILRATAFHEFYHAIQTAYIAEEYQTSYWIEASATAQEEIGAPDVNDYWAYLPSFFSSMQKSFNQNQFPYGIAVWELYNENFYGNRIGKNFWERYSKNQTALFEDIFAAELQSKKIDPDSAFDDFAKRLFFSGSRAVYDSSLRFTEDAPRWKSTPKILPTKIDTVSLTPPAIAYYRITSDSFPDLENFRGRASVALYGESKPVQFYSLDTITAIQLATKIDNSENAVLILSRLHEESQTPIVHDSLPMRSYPSPWRGDTPLCFAKLPENKHFIEIRTRTGKLAKKQEYTGTHFCIEAEELRHFAPGLYYFRAGNHGKLKPMIFNF</sequence>
<dbReference type="Proteomes" id="UP000245523">
    <property type="component" value="Unassembled WGS sequence"/>
</dbReference>
<protein>
    <submittedName>
        <fullName evidence="1">Uncharacterized protein</fullName>
    </submittedName>
</protein>
<evidence type="ECO:0000313" key="2">
    <source>
        <dbReference type="Proteomes" id="UP000245523"/>
    </source>
</evidence>
<keyword evidence="2" id="KW-1185">Reference proteome</keyword>
<organism evidence="1 2">
    <name type="scientific">Hallerella porci</name>
    <dbReference type="NCBI Taxonomy" id="1945871"/>
    <lineage>
        <taxon>Bacteria</taxon>
        <taxon>Pseudomonadati</taxon>
        <taxon>Fibrobacterota</taxon>
        <taxon>Fibrobacteria</taxon>
        <taxon>Fibrobacterales</taxon>
        <taxon>Fibrobacteraceae</taxon>
        <taxon>Hallerella</taxon>
    </lineage>
</organism>